<evidence type="ECO:0000313" key="5">
    <source>
        <dbReference type="Proteomes" id="UP000253517"/>
    </source>
</evidence>
<dbReference type="InterPro" id="IPR029063">
    <property type="entry name" value="SAM-dependent_MTases_sf"/>
</dbReference>
<dbReference type="Pfam" id="PF01596">
    <property type="entry name" value="Methyltransf_3"/>
    <property type="match status" value="1"/>
</dbReference>
<dbReference type="InterPro" id="IPR002935">
    <property type="entry name" value="SAM_O-MeTrfase"/>
</dbReference>
<keyword evidence="5" id="KW-1185">Reference proteome</keyword>
<organism evidence="4 5">
    <name type="scientific">Schleiferia thermophila</name>
    <dbReference type="NCBI Taxonomy" id="884107"/>
    <lineage>
        <taxon>Bacteria</taxon>
        <taxon>Pseudomonadati</taxon>
        <taxon>Bacteroidota</taxon>
        <taxon>Flavobacteriia</taxon>
        <taxon>Flavobacteriales</taxon>
        <taxon>Schleiferiaceae</taxon>
        <taxon>Schleiferia</taxon>
    </lineage>
</organism>
<dbReference type="Proteomes" id="UP000253517">
    <property type="component" value="Unassembled WGS sequence"/>
</dbReference>
<comment type="caution">
    <text evidence="4">The sequence shown here is derived from an EMBL/GenBank/DDBJ whole genome shotgun (WGS) entry which is preliminary data.</text>
</comment>
<dbReference type="GO" id="GO:0032259">
    <property type="term" value="P:methylation"/>
    <property type="evidence" value="ECO:0007669"/>
    <property type="project" value="UniProtKB-KW"/>
</dbReference>
<gene>
    <name evidence="4" type="ORF">DES35_102204</name>
</gene>
<dbReference type="PANTHER" id="PTHR10509">
    <property type="entry name" value="O-METHYLTRANSFERASE-RELATED"/>
    <property type="match status" value="1"/>
</dbReference>
<protein>
    <submittedName>
        <fullName evidence="4">Putative O-methyltransferase YrrM</fullName>
    </submittedName>
</protein>
<evidence type="ECO:0000256" key="3">
    <source>
        <dbReference type="ARBA" id="ARBA00022691"/>
    </source>
</evidence>
<keyword evidence="2 4" id="KW-0808">Transferase</keyword>
<sequence>MDFIPEHISKYAEQHTRHEGFVLEELEKDTYLKVLMPRMCSGHLQGQILRMFTAMIRPKRVLEIGTYTGYSAIAMAEVLPSGAELHTIDINAELKPMVETYINKAGMERTIKLHIGNAMNIIPTLEGSWDMVFIDADKENYLNYYHMVLPALKPGGFIIADNVLWSGKVCDETVNDPETRALREFNTFVHNDQRVENVLLPVRDGLMIMRKISE</sequence>
<dbReference type="RefSeq" id="WP_114366114.1">
    <property type="nucleotide sequence ID" value="NZ_BHZF01000002.1"/>
</dbReference>
<dbReference type="GO" id="GO:0008171">
    <property type="term" value="F:O-methyltransferase activity"/>
    <property type="evidence" value="ECO:0007669"/>
    <property type="project" value="InterPro"/>
</dbReference>
<evidence type="ECO:0000256" key="2">
    <source>
        <dbReference type="ARBA" id="ARBA00022679"/>
    </source>
</evidence>
<dbReference type="GO" id="GO:0008757">
    <property type="term" value="F:S-adenosylmethionine-dependent methyltransferase activity"/>
    <property type="evidence" value="ECO:0007669"/>
    <property type="project" value="TreeGrafter"/>
</dbReference>
<keyword evidence="1 4" id="KW-0489">Methyltransferase</keyword>
<dbReference type="SUPFAM" id="SSF53335">
    <property type="entry name" value="S-adenosyl-L-methionine-dependent methyltransferases"/>
    <property type="match status" value="1"/>
</dbReference>
<keyword evidence="3" id="KW-0949">S-adenosyl-L-methionine</keyword>
<dbReference type="InterPro" id="IPR050362">
    <property type="entry name" value="Cation-dep_OMT"/>
</dbReference>
<accession>A0A369A3E9</accession>
<proteinExistence type="predicted"/>
<dbReference type="PROSITE" id="PS51682">
    <property type="entry name" value="SAM_OMT_I"/>
    <property type="match status" value="1"/>
</dbReference>
<dbReference type="Gene3D" id="3.40.50.150">
    <property type="entry name" value="Vaccinia Virus protein VP39"/>
    <property type="match status" value="1"/>
</dbReference>
<evidence type="ECO:0000256" key="1">
    <source>
        <dbReference type="ARBA" id="ARBA00022603"/>
    </source>
</evidence>
<dbReference type="CDD" id="cd02440">
    <property type="entry name" value="AdoMet_MTases"/>
    <property type="match status" value="1"/>
</dbReference>
<name>A0A369A3E9_9FLAO</name>
<dbReference type="AlphaFoldDB" id="A0A369A3E9"/>
<dbReference type="PANTHER" id="PTHR10509:SF14">
    <property type="entry name" value="CAFFEOYL-COA O-METHYLTRANSFERASE 3-RELATED"/>
    <property type="match status" value="1"/>
</dbReference>
<reference evidence="4 5" key="1">
    <citation type="submission" date="2018-07" db="EMBL/GenBank/DDBJ databases">
        <title>Genomic Encyclopedia of Type Strains, Phase IV (KMG-IV): sequencing the most valuable type-strain genomes for metagenomic binning, comparative biology and taxonomic classification.</title>
        <authorList>
            <person name="Goeker M."/>
        </authorList>
    </citation>
    <scope>NUCLEOTIDE SEQUENCE [LARGE SCALE GENOMIC DNA]</scope>
    <source>
        <strain evidence="4 5">DSM 21410</strain>
    </source>
</reference>
<evidence type="ECO:0000313" key="4">
    <source>
        <dbReference type="EMBL" id="RCX03749.1"/>
    </source>
</evidence>
<dbReference type="EMBL" id="QPJS01000002">
    <property type="protein sequence ID" value="RCX03749.1"/>
    <property type="molecule type" value="Genomic_DNA"/>
</dbReference>